<keyword evidence="3" id="KW-1185">Reference proteome</keyword>
<organism evidence="2 3">
    <name type="scientific">Salicibibacter cibarius</name>
    <dbReference type="NCBI Taxonomy" id="2743000"/>
    <lineage>
        <taxon>Bacteria</taxon>
        <taxon>Bacillati</taxon>
        <taxon>Bacillota</taxon>
        <taxon>Bacilli</taxon>
        <taxon>Bacillales</taxon>
        <taxon>Bacillaceae</taxon>
        <taxon>Salicibibacter</taxon>
    </lineage>
</organism>
<keyword evidence="1" id="KW-0812">Transmembrane</keyword>
<reference evidence="2 3" key="1">
    <citation type="submission" date="2020-06" db="EMBL/GenBank/DDBJ databases">
        <title>Genomic analysis of Salicibibacter sp. NKC5-3.</title>
        <authorList>
            <person name="Oh Y.J."/>
        </authorList>
    </citation>
    <scope>NUCLEOTIDE SEQUENCE [LARGE SCALE GENOMIC DNA]</scope>
    <source>
        <strain evidence="2 3">NKC5-3</strain>
    </source>
</reference>
<feature type="transmembrane region" description="Helical" evidence="1">
    <location>
        <begin position="38"/>
        <end position="58"/>
    </location>
</feature>
<dbReference type="Proteomes" id="UP000595823">
    <property type="component" value="Chromosome"/>
</dbReference>
<name>A0A7T6Z3Z6_9BACI</name>
<keyword evidence="1" id="KW-1133">Transmembrane helix</keyword>
<evidence type="ECO:0008006" key="4">
    <source>
        <dbReference type="Google" id="ProtNLM"/>
    </source>
</evidence>
<proteinExistence type="predicted"/>
<gene>
    <name evidence="2" type="ORF">HUG15_13380</name>
</gene>
<dbReference type="AlphaFoldDB" id="A0A7T6Z3Z6"/>
<evidence type="ECO:0000313" key="3">
    <source>
        <dbReference type="Proteomes" id="UP000595823"/>
    </source>
</evidence>
<evidence type="ECO:0000313" key="2">
    <source>
        <dbReference type="EMBL" id="QQK76456.1"/>
    </source>
</evidence>
<dbReference type="EMBL" id="CP054705">
    <property type="protein sequence ID" value="QQK76456.1"/>
    <property type="molecule type" value="Genomic_DNA"/>
</dbReference>
<dbReference type="KEGG" id="scia:HUG15_13380"/>
<dbReference type="RefSeq" id="WP_200123586.1">
    <property type="nucleotide sequence ID" value="NZ_CP054705.1"/>
</dbReference>
<sequence>MKEPVKKPWIWIIMGLLVLFNAPWYFPEGTIEPLIFGLPYWVVVSTVLSLLLCAYLYWLCRNQWHIIEDEEEAENEREGD</sequence>
<evidence type="ECO:0000256" key="1">
    <source>
        <dbReference type="SAM" id="Phobius"/>
    </source>
</evidence>
<feature type="transmembrane region" description="Helical" evidence="1">
    <location>
        <begin position="9"/>
        <end position="26"/>
    </location>
</feature>
<protein>
    <recommendedName>
        <fullName evidence="4">DUF3311 domain-containing protein</fullName>
    </recommendedName>
</protein>
<keyword evidence="1" id="KW-0472">Membrane</keyword>
<accession>A0A7T6Z3Z6</accession>